<comment type="function">
    <text evidence="16">Involved in trafficking and recycling of synaptic vesicles.</text>
</comment>
<dbReference type="InterPro" id="IPR008590">
    <property type="entry name" value="TMEM_230/134"/>
</dbReference>
<keyword evidence="10" id="KW-0967">Endosome</keyword>
<evidence type="ECO:0000256" key="5">
    <source>
        <dbReference type="ARBA" id="ARBA00004419"/>
    </source>
</evidence>
<evidence type="ECO:0000256" key="9">
    <source>
        <dbReference type="ARBA" id="ARBA00022692"/>
    </source>
</evidence>
<evidence type="ECO:0000256" key="17">
    <source>
        <dbReference type="ARBA" id="ARBA00024088"/>
    </source>
</evidence>
<dbReference type="GO" id="GO:0005776">
    <property type="term" value="C:autophagosome"/>
    <property type="evidence" value="ECO:0007669"/>
    <property type="project" value="UniProtKB-SubCell"/>
</dbReference>
<keyword evidence="14 18" id="KW-0472">Membrane</keyword>
<dbReference type="GeneID" id="119740095"/>
<evidence type="ECO:0000256" key="18">
    <source>
        <dbReference type="SAM" id="Phobius"/>
    </source>
</evidence>
<feature type="transmembrane region" description="Helical" evidence="18">
    <location>
        <begin position="74"/>
        <end position="92"/>
    </location>
</feature>
<dbReference type="InterPro" id="IPR044234">
    <property type="entry name" value="TMEM230"/>
</dbReference>
<dbReference type="OrthoDB" id="5597044at2759"/>
<proteinExistence type="inferred from homology"/>
<dbReference type="GO" id="GO:0016020">
    <property type="term" value="C:membrane"/>
    <property type="evidence" value="ECO:0007669"/>
    <property type="project" value="UniProtKB-SubCell"/>
</dbReference>
<keyword evidence="9 18" id="KW-0812">Transmembrane</keyword>
<dbReference type="GO" id="GO:0005769">
    <property type="term" value="C:early endosome"/>
    <property type="evidence" value="ECO:0007669"/>
    <property type="project" value="UniProtKB-SubCell"/>
</dbReference>
<dbReference type="Pfam" id="PF05915">
    <property type="entry name" value="TMEM_230_134"/>
    <property type="match status" value="1"/>
</dbReference>
<accession>A0A914B5Y3</accession>
<reference evidence="19" key="1">
    <citation type="submission" date="2022-11" db="UniProtKB">
        <authorList>
            <consortium name="EnsemblMetazoa"/>
        </authorList>
    </citation>
    <scope>IDENTIFICATION</scope>
</reference>
<evidence type="ECO:0000256" key="11">
    <source>
        <dbReference type="ARBA" id="ARBA00022989"/>
    </source>
</evidence>
<dbReference type="GO" id="GO:0055037">
    <property type="term" value="C:recycling endosome"/>
    <property type="evidence" value="ECO:0007669"/>
    <property type="project" value="UniProtKB-SubCell"/>
</dbReference>
<dbReference type="AlphaFoldDB" id="A0A914B5Y3"/>
<organism evidence="19 20">
    <name type="scientific">Patiria miniata</name>
    <name type="common">Bat star</name>
    <name type="synonym">Asterina miniata</name>
    <dbReference type="NCBI Taxonomy" id="46514"/>
    <lineage>
        <taxon>Eukaryota</taxon>
        <taxon>Metazoa</taxon>
        <taxon>Echinodermata</taxon>
        <taxon>Eleutherozoa</taxon>
        <taxon>Asterozoa</taxon>
        <taxon>Asteroidea</taxon>
        <taxon>Valvatacea</taxon>
        <taxon>Valvatida</taxon>
        <taxon>Asterinidae</taxon>
        <taxon>Patiria</taxon>
    </lineage>
</organism>
<dbReference type="Proteomes" id="UP000887568">
    <property type="component" value="Unplaced"/>
</dbReference>
<dbReference type="GO" id="GO:0005794">
    <property type="term" value="C:Golgi apparatus"/>
    <property type="evidence" value="ECO:0007669"/>
    <property type="project" value="UniProtKB-SubCell"/>
</dbReference>
<keyword evidence="11 18" id="KW-1133">Transmembrane helix</keyword>
<dbReference type="GO" id="GO:0005770">
    <property type="term" value="C:late endosome"/>
    <property type="evidence" value="ECO:0007669"/>
    <property type="project" value="UniProtKB-SubCell"/>
</dbReference>
<evidence type="ECO:0000256" key="2">
    <source>
        <dbReference type="ARBA" id="ARBA00004172"/>
    </source>
</evidence>
<evidence type="ECO:0000256" key="14">
    <source>
        <dbReference type="ARBA" id="ARBA00023136"/>
    </source>
</evidence>
<keyword evidence="12" id="KW-0770">Synapse</keyword>
<comment type="subcellular location">
    <subcellularLocation>
        <location evidence="5">Cytoplasmic vesicle</location>
        <location evidence="5">Autophagosome</location>
    </subcellularLocation>
    <subcellularLocation>
        <location evidence="3">Cytoplasmic vesicle</location>
        <location evidence="3">Secretory vesicle</location>
        <location evidence="3">Synaptic vesicle</location>
    </subcellularLocation>
    <subcellularLocation>
        <location evidence="4">Early endosome</location>
    </subcellularLocation>
    <subcellularLocation>
        <location evidence="6">Golgi apparatus</location>
        <location evidence="6">trans-Golgi network</location>
    </subcellularLocation>
    <subcellularLocation>
        <location evidence="7">Late endosome</location>
    </subcellularLocation>
    <subcellularLocation>
        <location evidence="1">Membrane</location>
        <topology evidence="1">Multi-pass membrane protein</topology>
    </subcellularLocation>
    <subcellularLocation>
        <location evidence="2">Recycling endosome</location>
    </subcellularLocation>
</comment>
<comment type="similarity">
    <text evidence="8">Belongs to the TMEM134/TMEM230 family.</text>
</comment>
<evidence type="ECO:0000256" key="16">
    <source>
        <dbReference type="ARBA" id="ARBA00024003"/>
    </source>
</evidence>
<keyword evidence="20" id="KW-1185">Reference proteome</keyword>
<evidence type="ECO:0000256" key="10">
    <source>
        <dbReference type="ARBA" id="ARBA00022753"/>
    </source>
</evidence>
<evidence type="ECO:0000256" key="4">
    <source>
        <dbReference type="ARBA" id="ARBA00004412"/>
    </source>
</evidence>
<evidence type="ECO:0000313" key="20">
    <source>
        <dbReference type="Proteomes" id="UP000887568"/>
    </source>
</evidence>
<evidence type="ECO:0000256" key="6">
    <source>
        <dbReference type="ARBA" id="ARBA00004601"/>
    </source>
</evidence>
<evidence type="ECO:0000256" key="12">
    <source>
        <dbReference type="ARBA" id="ARBA00023018"/>
    </source>
</evidence>
<dbReference type="GO" id="GO:0008021">
    <property type="term" value="C:synaptic vesicle"/>
    <property type="evidence" value="ECO:0007669"/>
    <property type="project" value="UniProtKB-SubCell"/>
</dbReference>
<evidence type="ECO:0000256" key="8">
    <source>
        <dbReference type="ARBA" id="ARBA00007743"/>
    </source>
</evidence>
<keyword evidence="15" id="KW-0968">Cytoplasmic vesicle</keyword>
<feature type="transmembrane region" description="Helical" evidence="18">
    <location>
        <begin position="41"/>
        <end position="62"/>
    </location>
</feature>
<keyword evidence="13" id="KW-0333">Golgi apparatus</keyword>
<protein>
    <recommendedName>
        <fullName evidence="17">Transmembrane protein 230</fullName>
    </recommendedName>
</protein>
<evidence type="ECO:0000256" key="1">
    <source>
        <dbReference type="ARBA" id="ARBA00004141"/>
    </source>
</evidence>
<dbReference type="PANTHER" id="PTHR15664:SF6">
    <property type="entry name" value="TRANSMEMBRANE PROTEIN 230"/>
    <property type="match status" value="1"/>
</dbReference>
<dbReference type="RefSeq" id="XP_038071225.1">
    <property type="nucleotide sequence ID" value="XM_038215297.1"/>
</dbReference>
<name>A0A914B5Y3_PATMI</name>
<evidence type="ECO:0000256" key="15">
    <source>
        <dbReference type="ARBA" id="ARBA00023329"/>
    </source>
</evidence>
<dbReference type="GO" id="GO:0048489">
    <property type="term" value="P:synaptic vesicle transport"/>
    <property type="evidence" value="ECO:0007669"/>
    <property type="project" value="TreeGrafter"/>
</dbReference>
<evidence type="ECO:0000256" key="7">
    <source>
        <dbReference type="ARBA" id="ARBA00004603"/>
    </source>
</evidence>
<evidence type="ECO:0000256" key="13">
    <source>
        <dbReference type="ARBA" id="ARBA00023034"/>
    </source>
</evidence>
<sequence>MARRMNTDKSSVKYTRMTDTGDGYIDLQFARRPTKVPWKSIGVACLLMAMGTTLLTIGALLVTGHIDTKYQDRMWPILVLGTLLFIPGFYHVRLAVYAYRGYQGYSFDDIPDYDD</sequence>
<evidence type="ECO:0000256" key="3">
    <source>
        <dbReference type="ARBA" id="ARBA00004234"/>
    </source>
</evidence>
<dbReference type="OMA" id="YHVFIAY"/>
<evidence type="ECO:0000313" key="19">
    <source>
        <dbReference type="EnsemblMetazoa" id="XP_038071225.1"/>
    </source>
</evidence>
<dbReference type="PANTHER" id="PTHR15664">
    <property type="entry name" value="C20ORF30 PROTEIN"/>
    <property type="match status" value="1"/>
</dbReference>
<dbReference type="EnsemblMetazoa" id="XM_038215297.1">
    <property type="protein sequence ID" value="XP_038071225.1"/>
    <property type="gene ID" value="LOC119740095"/>
</dbReference>